<reference evidence="8" key="1">
    <citation type="submission" date="2018-05" db="EMBL/GenBank/DDBJ databases">
        <authorList>
            <person name="Lanie J.A."/>
            <person name="Ng W.-L."/>
            <person name="Kazmierczak K.M."/>
            <person name="Andrzejewski T.M."/>
            <person name="Davidsen T.M."/>
            <person name="Wayne K.J."/>
            <person name="Tettelin H."/>
            <person name="Glass J.I."/>
            <person name="Rusch D."/>
            <person name="Podicherti R."/>
            <person name="Tsui H.-C.T."/>
            <person name="Winkler M.E."/>
        </authorList>
    </citation>
    <scope>NUCLEOTIDE SEQUENCE</scope>
</reference>
<comment type="subcellular location">
    <subcellularLocation>
        <location evidence="1">Bacterial flagellum basal body</location>
    </subcellularLocation>
</comment>
<dbReference type="PANTHER" id="PTHR30435:SF2">
    <property type="entry name" value="FLAGELLAR BASAL-BODY ROD PROTEIN FLGC"/>
    <property type="match status" value="1"/>
</dbReference>
<comment type="similarity">
    <text evidence="2">Belongs to the flagella basal body rod proteins family.</text>
</comment>
<dbReference type="Pfam" id="PF06429">
    <property type="entry name" value="Flg_bbr_C"/>
    <property type="match status" value="1"/>
</dbReference>
<dbReference type="GO" id="GO:0071978">
    <property type="term" value="P:bacterial-type flagellum-dependent swarming motility"/>
    <property type="evidence" value="ECO:0007669"/>
    <property type="project" value="TreeGrafter"/>
</dbReference>
<organism evidence="8">
    <name type="scientific">marine metagenome</name>
    <dbReference type="NCBI Taxonomy" id="408172"/>
    <lineage>
        <taxon>unclassified sequences</taxon>
        <taxon>metagenomes</taxon>
        <taxon>ecological metagenomes</taxon>
    </lineage>
</organism>
<proteinExistence type="inferred from homology"/>
<evidence type="ECO:0000259" key="7">
    <source>
        <dbReference type="Pfam" id="PF06429"/>
    </source>
</evidence>
<evidence type="ECO:0000256" key="5">
    <source>
        <dbReference type="ARBA" id="ARBA00025933"/>
    </source>
</evidence>
<name>A0A382GBZ5_9ZZZZ</name>
<feature type="domain" description="Flagellar basal body rod protein N-terminal" evidence="6">
    <location>
        <begin position="7"/>
        <end position="31"/>
    </location>
</feature>
<comment type="subunit">
    <text evidence="5">The basal body constitutes a major portion of the flagellar organelle and consists of four rings (L,P,S, and M) mounted on a central rod. The rod consists of about 26 subunits of FlgG in the distal portion, and FlgB, FlgC and FlgF are thought to build up the proximal portion of the rod with about 6 subunits each.</text>
</comment>
<accession>A0A382GBZ5</accession>
<keyword evidence="4" id="KW-0975">Bacterial flagellum</keyword>
<dbReference type="NCBIfam" id="TIGR01395">
    <property type="entry name" value="FlgC"/>
    <property type="match status" value="1"/>
</dbReference>
<evidence type="ECO:0000256" key="4">
    <source>
        <dbReference type="ARBA" id="ARBA00023143"/>
    </source>
</evidence>
<dbReference type="Pfam" id="PF00460">
    <property type="entry name" value="Flg_bb_rod"/>
    <property type="match status" value="1"/>
</dbReference>
<evidence type="ECO:0000313" key="8">
    <source>
        <dbReference type="EMBL" id="SVB72154.1"/>
    </source>
</evidence>
<feature type="domain" description="Flagellar basal-body/hook protein C-terminal" evidence="7">
    <location>
        <begin position="90"/>
        <end position="132"/>
    </location>
</feature>
<evidence type="ECO:0000259" key="6">
    <source>
        <dbReference type="Pfam" id="PF00460"/>
    </source>
</evidence>
<evidence type="ECO:0000256" key="1">
    <source>
        <dbReference type="ARBA" id="ARBA00004117"/>
    </source>
</evidence>
<dbReference type="EMBL" id="UINC01054440">
    <property type="protein sequence ID" value="SVB72154.1"/>
    <property type="molecule type" value="Genomic_DNA"/>
</dbReference>
<dbReference type="GO" id="GO:0030694">
    <property type="term" value="C:bacterial-type flagellum basal body, rod"/>
    <property type="evidence" value="ECO:0007669"/>
    <property type="project" value="InterPro"/>
</dbReference>
<protein>
    <recommendedName>
        <fullName evidence="3">Flagellar basal-body rod protein FlgC</fullName>
    </recommendedName>
</protein>
<dbReference type="InterPro" id="IPR001444">
    <property type="entry name" value="Flag_bb_rod_N"/>
</dbReference>
<dbReference type="InterPro" id="IPR006299">
    <property type="entry name" value="FlgC"/>
</dbReference>
<evidence type="ECO:0000256" key="3">
    <source>
        <dbReference type="ARBA" id="ARBA00017941"/>
    </source>
</evidence>
<dbReference type="AlphaFoldDB" id="A0A382GBZ5"/>
<sequence>MPGAASAASALQAEKVRMEVISQNIANASTTSTPEGGPYMRQVVRFETIMANQFDPNSAVQEVRVAGIENDNRPHRLVFQPGHPDADQKTGMVKYPNVSVHEEMADLIASSRAMEANLTIIRTARQMAMQTLAIGKK</sequence>
<dbReference type="InterPro" id="IPR010930">
    <property type="entry name" value="Flg_bb/hook_C_dom"/>
</dbReference>
<dbReference type="PANTHER" id="PTHR30435">
    <property type="entry name" value="FLAGELLAR PROTEIN"/>
    <property type="match status" value="1"/>
</dbReference>
<gene>
    <name evidence="8" type="ORF">METZ01_LOCUS225008</name>
</gene>
<evidence type="ECO:0000256" key="2">
    <source>
        <dbReference type="ARBA" id="ARBA00009677"/>
    </source>
</evidence>